<evidence type="ECO:0000313" key="3">
    <source>
        <dbReference type="Proteomes" id="UP000504636"/>
    </source>
</evidence>
<keyword evidence="3" id="KW-1185">Reference proteome</keyword>
<dbReference type="OrthoDB" id="3799082at2759"/>
<dbReference type="Gene3D" id="1.25.40.10">
    <property type="entry name" value="Tetratricopeptide repeat domain"/>
    <property type="match status" value="1"/>
</dbReference>
<dbReference type="InterPro" id="IPR056681">
    <property type="entry name" value="DUF7779"/>
</dbReference>
<evidence type="ECO:0000313" key="2">
    <source>
        <dbReference type="EMBL" id="KAF2812701.1"/>
    </source>
</evidence>
<dbReference type="Pfam" id="PF25000">
    <property type="entry name" value="DUF7779"/>
    <property type="match status" value="1"/>
</dbReference>
<dbReference type="GeneID" id="54466194"/>
<protein>
    <recommendedName>
        <fullName evidence="1">DUF7779 domain-containing protein</fullName>
    </recommendedName>
</protein>
<evidence type="ECO:0000259" key="1">
    <source>
        <dbReference type="Pfam" id="PF25000"/>
    </source>
</evidence>
<gene>
    <name evidence="2 4" type="ORF">BDZ99DRAFT_518516</name>
</gene>
<dbReference type="EMBL" id="MU003697">
    <property type="protein sequence ID" value="KAF2812701.1"/>
    <property type="molecule type" value="Genomic_DNA"/>
</dbReference>
<dbReference type="RefSeq" id="XP_033579665.1">
    <property type="nucleotide sequence ID" value="XM_033725301.1"/>
</dbReference>
<dbReference type="Proteomes" id="UP000504636">
    <property type="component" value="Unplaced"/>
</dbReference>
<proteinExistence type="predicted"/>
<sequence>MTVYIAYEDISYKECLTRYEKKTRNLLRFEDMLNELTQHNLATLWNIHFETLSKDPVGQSGLRPLSVLSLLTPENIPFELLEADDNVSLPKDYDDLCKDENEFEATRDLLVRLVLIKKHEHSLSLHRLVQKAFYFSQSGNKTNPRQEAFNTAVKLVNAKFPKTGGVASLYEHWEESTLTVDVEAEVYAEPIDHTDLHEDLQVKAAEEFQQSECSRLLPHCQCLATSCVRQESTRKHDRLAILPDFEELLKNCAWNLYEISESPESLTLVEIAQRACTDKSSLLYSQLCNNAGCVDFEMNRNVACYENLSKALEIRLNLLPHDHLDIANTYRKLSLLTRDNFDHGHELVKSKPKSMLRADMLYKRAFVQTHLGQYGKSLYDLRLAIAIAEDRKVTGHVARSIWWKANVVERQPVHERLKENDIRSLKLRAEILKAAILEDGSLGNYLKI</sequence>
<dbReference type="AlphaFoldDB" id="A0A6A6YV85"/>
<reference evidence="2 4" key="1">
    <citation type="journal article" date="2020" name="Stud. Mycol.">
        <title>101 Dothideomycetes genomes: a test case for predicting lifestyles and emergence of pathogens.</title>
        <authorList>
            <person name="Haridas S."/>
            <person name="Albert R."/>
            <person name="Binder M."/>
            <person name="Bloem J."/>
            <person name="Labutti K."/>
            <person name="Salamov A."/>
            <person name="Andreopoulos B."/>
            <person name="Baker S."/>
            <person name="Barry K."/>
            <person name="Bills G."/>
            <person name="Bluhm B."/>
            <person name="Cannon C."/>
            <person name="Castanera R."/>
            <person name="Culley D."/>
            <person name="Daum C."/>
            <person name="Ezra D."/>
            <person name="Gonzalez J."/>
            <person name="Henrissat B."/>
            <person name="Kuo A."/>
            <person name="Liang C."/>
            <person name="Lipzen A."/>
            <person name="Lutzoni F."/>
            <person name="Magnuson J."/>
            <person name="Mondo S."/>
            <person name="Nolan M."/>
            <person name="Ohm R."/>
            <person name="Pangilinan J."/>
            <person name="Park H.-J."/>
            <person name="Ramirez L."/>
            <person name="Alfaro M."/>
            <person name="Sun H."/>
            <person name="Tritt A."/>
            <person name="Yoshinaga Y."/>
            <person name="Zwiers L.-H."/>
            <person name="Turgeon B."/>
            <person name="Goodwin S."/>
            <person name="Spatafora J."/>
            <person name="Crous P."/>
            <person name="Grigoriev I."/>
        </authorList>
    </citation>
    <scope>NUCLEOTIDE SEQUENCE</scope>
    <source>
        <strain evidence="2 4">CBS 304.34</strain>
    </source>
</reference>
<evidence type="ECO:0000313" key="4">
    <source>
        <dbReference type="RefSeq" id="XP_033579665.1"/>
    </source>
</evidence>
<organism evidence="2">
    <name type="scientific">Mytilinidion resinicola</name>
    <dbReference type="NCBI Taxonomy" id="574789"/>
    <lineage>
        <taxon>Eukaryota</taxon>
        <taxon>Fungi</taxon>
        <taxon>Dikarya</taxon>
        <taxon>Ascomycota</taxon>
        <taxon>Pezizomycotina</taxon>
        <taxon>Dothideomycetes</taxon>
        <taxon>Pleosporomycetidae</taxon>
        <taxon>Mytilinidiales</taxon>
        <taxon>Mytilinidiaceae</taxon>
        <taxon>Mytilinidion</taxon>
    </lineage>
</organism>
<dbReference type="InterPro" id="IPR011990">
    <property type="entry name" value="TPR-like_helical_dom_sf"/>
</dbReference>
<reference evidence="4" key="3">
    <citation type="submission" date="2025-04" db="UniProtKB">
        <authorList>
            <consortium name="RefSeq"/>
        </authorList>
    </citation>
    <scope>IDENTIFICATION</scope>
    <source>
        <strain evidence="4">CBS 304.34</strain>
    </source>
</reference>
<feature type="domain" description="DUF7779" evidence="1">
    <location>
        <begin position="65"/>
        <end position="132"/>
    </location>
</feature>
<accession>A0A6A6YV85</accession>
<reference evidence="4" key="2">
    <citation type="submission" date="2020-04" db="EMBL/GenBank/DDBJ databases">
        <authorList>
            <consortium name="NCBI Genome Project"/>
        </authorList>
    </citation>
    <scope>NUCLEOTIDE SEQUENCE</scope>
    <source>
        <strain evidence="4">CBS 304.34</strain>
    </source>
</reference>
<dbReference type="SUPFAM" id="SSF48452">
    <property type="entry name" value="TPR-like"/>
    <property type="match status" value="1"/>
</dbReference>
<name>A0A6A6YV85_9PEZI</name>